<organism evidence="1">
    <name type="scientific">Siphoviridae sp. ctWT735</name>
    <dbReference type="NCBI Taxonomy" id="2825538"/>
    <lineage>
        <taxon>Viruses</taxon>
        <taxon>Duplodnaviria</taxon>
        <taxon>Heunggongvirae</taxon>
        <taxon>Uroviricota</taxon>
        <taxon>Caudoviricetes</taxon>
    </lineage>
</organism>
<protein>
    <submittedName>
        <fullName evidence="1">Uncharacterized protein</fullName>
    </submittedName>
</protein>
<sequence length="36" mass="4659">MIFSKENWFYNWFSFCLRKNCISCNERKRILIKLYY</sequence>
<accession>A0A8S5TU95</accession>
<evidence type="ECO:0000313" key="1">
    <source>
        <dbReference type="EMBL" id="DAF85735.1"/>
    </source>
</evidence>
<name>A0A8S5TU95_9CAUD</name>
<reference evidence="1" key="1">
    <citation type="journal article" date="2021" name="Proc. Natl. Acad. Sci. U.S.A.">
        <title>A Catalog of Tens of Thousands of Viruses from Human Metagenomes Reveals Hidden Associations with Chronic Diseases.</title>
        <authorList>
            <person name="Tisza M.J."/>
            <person name="Buck C.B."/>
        </authorList>
    </citation>
    <scope>NUCLEOTIDE SEQUENCE</scope>
    <source>
        <strain evidence="1">CtWT735</strain>
    </source>
</reference>
<proteinExistence type="predicted"/>
<dbReference type="EMBL" id="BK015930">
    <property type="protein sequence ID" value="DAF85735.1"/>
    <property type="molecule type" value="Genomic_DNA"/>
</dbReference>